<accession>A0A9P0ZHQ8</accession>
<dbReference type="Pfam" id="PF07727">
    <property type="entry name" value="RVT_2"/>
    <property type="match status" value="1"/>
</dbReference>
<dbReference type="InterPro" id="IPR013103">
    <property type="entry name" value="RVT_2"/>
</dbReference>
<dbReference type="InterPro" id="IPR001584">
    <property type="entry name" value="Integrase_cat-core"/>
</dbReference>
<keyword evidence="5" id="KW-1185">Reference proteome</keyword>
<protein>
    <recommendedName>
        <fullName evidence="3">Integrase catalytic domain-containing protein</fullName>
    </recommendedName>
</protein>
<reference evidence="4" key="1">
    <citation type="submission" date="2022-07" db="EMBL/GenBank/DDBJ databases">
        <authorList>
            <person name="Macas J."/>
            <person name="Novak P."/>
            <person name="Neumann P."/>
        </authorList>
    </citation>
    <scope>NUCLEOTIDE SEQUENCE</scope>
</reference>
<dbReference type="InterPro" id="IPR054722">
    <property type="entry name" value="PolX-like_BBD"/>
</dbReference>
<dbReference type="InterPro" id="IPR036397">
    <property type="entry name" value="RNaseH_sf"/>
</dbReference>
<dbReference type="Pfam" id="PF22936">
    <property type="entry name" value="Pol_BBD"/>
    <property type="match status" value="1"/>
</dbReference>
<dbReference type="InterPro" id="IPR043502">
    <property type="entry name" value="DNA/RNA_pol_sf"/>
</dbReference>
<dbReference type="Pfam" id="PF00665">
    <property type="entry name" value="rve"/>
    <property type="match status" value="1"/>
</dbReference>
<gene>
    <name evidence="4" type="ORF">CEURO_LOCUS15036</name>
</gene>
<evidence type="ECO:0000259" key="3">
    <source>
        <dbReference type="PROSITE" id="PS50994"/>
    </source>
</evidence>
<dbReference type="SUPFAM" id="SSF56672">
    <property type="entry name" value="DNA/RNA polymerases"/>
    <property type="match status" value="1"/>
</dbReference>
<dbReference type="PANTHER" id="PTHR11439">
    <property type="entry name" value="GAG-POL-RELATED RETROTRANSPOSON"/>
    <property type="match status" value="1"/>
</dbReference>
<comment type="caution">
    <text evidence="4">The sequence shown here is derived from an EMBL/GenBank/DDBJ whole genome shotgun (WGS) entry which is preliminary data.</text>
</comment>
<feature type="domain" description="Integrase catalytic" evidence="3">
    <location>
        <begin position="572"/>
        <end position="736"/>
    </location>
</feature>
<dbReference type="Proteomes" id="UP001152484">
    <property type="component" value="Unassembled WGS sequence"/>
</dbReference>
<dbReference type="InterPro" id="IPR012337">
    <property type="entry name" value="RNaseH-like_sf"/>
</dbReference>
<dbReference type="OrthoDB" id="1305950at2759"/>
<dbReference type="Pfam" id="PF14244">
    <property type="entry name" value="Retrotran_gag_3"/>
    <property type="match status" value="1"/>
</dbReference>
<name>A0A9P0ZHQ8_CUSEU</name>
<dbReference type="Pfam" id="PF25597">
    <property type="entry name" value="SH3_retrovirus"/>
    <property type="match status" value="1"/>
</dbReference>
<dbReference type="Pfam" id="PF13976">
    <property type="entry name" value="gag_pre-integrs"/>
    <property type="match status" value="1"/>
</dbReference>
<evidence type="ECO:0000313" key="5">
    <source>
        <dbReference type="Proteomes" id="UP001152484"/>
    </source>
</evidence>
<feature type="region of interest" description="Disordered" evidence="2">
    <location>
        <begin position="297"/>
        <end position="357"/>
    </location>
</feature>
<dbReference type="GO" id="GO:0004190">
    <property type="term" value="F:aspartic-type endopeptidase activity"/>
    <property type="evidence" value="ECO:0007669"/>
    <property type="project" value="UniProtKB-KW"/>
</dbReference>
<dbReference type="PANTHER" id="PTHR11439:SF462">
    <property type="match status" value="1"/>
</dbReference>
<evidence type="ECO:0000313" key="4">
    <source>
        <dbReference type="EMBL" id="CAH9100667.1"/>
    </source>
</evidence>
<keyword evidence="1" id="KW-0645">Protease</keyword>
<dbReference type="InterPro" id="IPR057670">
    <property type="entry name" value="SH3_retrovirus"/>
</dbReference>
<dbReference type="Gene3D" id="3.30.420.10">
    <property type="entry name" value="Ribonuclease H-like superfamily/Ribonuclease H"/>
    <property type="match status" value="1"/>
</dbReference>
<dbReference type="InterPro" id="IPR025724">
    <property type="entry name" value="GAG-pre-integrase_dom"/>
</dbReference>
<feature type="compositionally biased region" description="Gly residues" evidence="2">
    <location>
        <begin position="1"/>
        <end position="11"/>
    </location>
</feature>
<evidence type="ECO:0000256" key="2">
    <source>
        <dbReference type="SAM" id="MobiDB-lite"/>
    </source>
</evidence>
<dbReference type="GO" id="GO:0015074">
    <property type="term" value="P:DNA integration"/>
    <property type="evidence" value="ECO:0007669"/>
    <property type="project" value="InterPro"/>
</dbReference>
<feature type="compositionally biased region" description="Basic and acidic residues" evidence="2">
    <location>
        <begin position="12"/>
        <end position="23"/>
    </location>
</feature>
<organism evidence="4 5">
    <name type="scientific">Cuscuta europaea</name>
    <name type="common">European dodder</name>
    <dbReference type="NCBI Taxonomy" id="41803"/>
    <lineage>
        <taxon>Eukaryota</taxon>
        <taxon>Viridiplantae</taxon>
        <taxon>Streptophyta</taxon>
        <taxon>Embryophyta</taxon>
        <taxon>Tracheophyta</taxon>
        <taxon>Spermatophyta</taxon>
        <taxon>Magnoliopsida</taxon>
        <taxon>eudicotyledons</taxon>
        <taxon>Gunneridae</taxon>
        <taxon>Pentapetalae</taxon>
        <taxon>asterids</taxon>
        <taxon>lamiids</taxon>
        <taxon>Solanales</taxon>
        <taxon>Convolvulaceae</taxon>
        <taxon>Cuscuteae</taxon>
        <taxon>Cuscuta</taxon>
        <taxon>Cuscuta subgen. Cuscuta</taxon>
    </lineage>
</organism>
<feature type="compositionally biased region" description="Gly residues" evidence="2">
    <location>
        <begin position="308"/>
        <end position="328"/>
    </location>
</feature>
<proteinExistence type="predicted"/>
<dbReference type="EMBL" id="CAMAPE010000038">
    <property type="protein sequence ID" value="CAH9100667.1"/>
    <property type="molecule type" value="Genomic_DNA"/>
</dbReference>
<dbReference type="CDD" id="cd09272">
    <property type="entry name" value="RNase_HI_RT_Ty1"/>
    <property type="match status" value="1"/>
</dbReference>
<dbReference type="GO" id="GO:0003676">
    <property type="term" value="F:nucleic acid binding"/>
    <property type="evidence" value="ECO:0007669"/>
    <property type="project" value="InterPro"/>
</dbReference>
<feature type="region of interest" description="Disordered" evidence="2">
    <location>
        <begin position="1"/>
        <end position="24"/>
    </location>
</feature>
<sequence>MAGETGNNGGEGNRDHGERRRINDPSSPYYLSSSDFPGLHICAVVLKGESNYREWATAMKNAFRAKRKLGFLDGTIKRPVNNERDLEDWLTVNSMAVGWIMTSADPALRTNLAYMDSVYDLWNDMEARFAVGDAMRTHELKELIRNCRQQGQPITAYFGQLKGLWDDYDGLQSIPQCTCNGCTCDLKKLFLKHIETEKIHDFLMGLDHETYGNLRSNILSADDLPSLTKVYHMVIQEERHRSLTRGREEKMEAVAFAARGGPSAGKDERVQCTYCHKSGHEVENCFRRTGIYPEWWHDNPGRARSGRGRGGSSRGSTGRGGSGRGTGRGPVHAMHVGGDFQNDGNLSQGAKDGTLHKPGFSDEQWQTFLRMMENCKAAPTEEKLSGMNINNEWLLDSGASYHMTGYNDVLTEVVKIAPVAVTLPNGEFTKATHVGSISISACLKLVNVLFVPGLKCNLISLGKLIDNRKCDIFFTNDLCVIQDLPTKMPIGVGERRGGVYFFRGLDQAQAHAVESSDSGDLWHSRLGHPSIKVMRLLGYSNKTLLDSVGNKICDACMRGKQTRDKFVVSRARAVEPFELIHCDVWGPYRVLSTCGARYFLTVVDDFSRTVWVHLMRDKGEVKNILKNFIAMTKRQFDKNVKIVRSDNGKEFIGLQEYFLLNGIIFQTSCVYTPQQNGRVERKHRHILEMARTLRFHANLPIQFWGECVLTAGYLINRLPSPVLDNKSPYELLYNKIPVYSQLRVFGCLCYTHEPNTGGDKFAPRGVKCVFLGYAYSQKGWKVYDLQQRRNFVSRDIKFVENEFPFQHGEPTLTNPEATKVDSFAWETHVRVGDDDDVQEGTCVALDTCQPVNPVSSQSEGTANHQLHNTVEVGDGDHMVISTPSTHTSPTRRSVRTRKEPTWHRDYDVQLNTVKINSHPDVRPTSPADSGNPYSLSHYIKYNHFSVPHRAFLAAISMTKEPTSFGEAVRDPQWRDAMNSEIRALERTGTWQIQDLPPGKKAIYCKWVYKIKYKSDGSVERYKARLVVCGNRQVHGIDYSETFAPVAKMVTVRTILAVAASSHWELHQMDVDNAFLHGDLREEVYMHLPPGYSTSSSGKVCRLLRSLYGLRQAPRCWFSRLTTCLRNYGFTQSHADYSLFTIRKDNKILCVLIYVVDLLITGNDRSMIDQFKLYLGTTFPVKDLGVMKYFLGIEVARNSTGIFMCQRKYVLDILAETGLSECKPVTFPMVQNHRLQSDTGPFFSDPERYRRLVGKLIYLTLTRPDICYSVHILSQFMQSPRLAHWEGVLRVLKYLKGRPGQGILLRSDSSLSLTGYCDADWASCPITRRSVTGYFVSLGFSPVSWRTKKQATVSRSSAEAEYRSMASLTCELIWLRNLLRSLGVTHSGPARLYCDNQAALHIASNPVYHERTKHIELDCHFIRDHIQSGTVAPSYTPTNEQPADLLTKALGAQQFDYLLGKMGICDPHAPS</sequence>
<keyword evidence="1" id="KW-0064">Aspartyl protease</keyword>
<keyword evidence="1" id="KW-0378">Hydrolase</keyword>
<dbReference type="PROSITE" id="PS50994">
    <property type="entry name" value="INTEGRASE"/>
    <property type="match status" value="1"/>
</dbReference>
<dbReference type="InterPro" id="IPR029472">
    <property type="entry name" value="Copia-like_N"/>
</dbReference>
<evidence type="ECO:0000256" key="1">
    <source>
        <dbReference type="ARBA" id="ARBA00022750"/>
    </source>
</evidence>
<dbReference type="SUPFAM" id="SSF53098">
    <property type="entry name" value="Ribonuclease H-like"/>
    <property type="match status" value="1"/>
</dbReference>